<dbReference type="Pfam" id="PF01263">
    <property type="entry name" value="Aldose_epim"/>
    <property type="match status" value="1"/>
</dbReference>
<evidence type="ECO:0000256" key="2">
    <source>
        <dbReference type="ARBA" id="ARBA00001913"/>
    </source>
</evidence>
<dbReference type="CDD" id="cd09019">
    <property type="entry name" value="galactose_mutarotase_like"/>
    <property type="match status" value="1"/>
</dbReference>
<dbReference type="GO" id="GO:0030246">
    <property type="term" value="F:carbohydrate binding"/>
    <property type="evidence" value="ECO:0007669"/>
    <property type="project" value="InterPro"/>
</dbReference>
<dbReference type="EMBL" id="SJSK01000002">
    <property type="protein sequence ID" value="TCC92359.1"/>
    <property type="molecule type" value="Genomic_DNA"/>
</dbReference>
<organism evidence="14 15">
    <name type="scientific">Pedobacter frigiditerrae</name>
    <dbReference type="NCBI Taxonomy" id="2530452"/>
    <lineage>
        <taxon>Bacteria</taxon>
        <taxon>Pseudomonadati</taxon>
        <taxon>Bacteroidota</taxon>
        <taxon>Sphingobacteriia</taxon>
        <taxon>Sphingobacteriales</taxon>
        <taxon>Sphingobacteriaceae</taxon>
        <taxon>Pedobacter</taxon>
    </lineage>
</organism>
<comment type="similarity">
    <text evidence="4 11">Belongs to the aldose epimerase family.</text>
</comment>
<protein>
    <recommendedName>
        <fullName evidence="7 11">Aldose 1-epimerase</fullName>
        <ecNumber evidence="6 11">5.1.3.3</ecNumber>
    </recommendedName>
</protein>
<dbReference type="InterPro" id="IPR015443">
    <property type="entry name" value="Aldose_1-epimerase"/>
</dbReference>
<feature type="active site" description="Proton donor" evidence="12">
    <location>
        <position position="177"/>
    </location>
</feature>
<dbReference type="InterPro" id="IPR008183">
    <property type="entry name" value="Aldose_1/G6P_1-epimerase"/>
</dbReference>
<evidence type="ECO:0000256" key="13">
    <source>
        <dbReference type="PIRSR" id="PIRSR005096-3"/>
    </source>
</evidence>
<evidence type="ECO:0000256" key="5">
    <source>
        <dbReference type="ARBA" id="ARBA00011245"/>
    </source>
</evidence>
<dbReference type="Proteomes" id="UP000292884">
    <property type="component" value="Unassembled WGS sequence"/>
</dbReference>
<dbReference type="AlphaFoldDB" id="A0A4R0MYG9"/>
<reference evidence="14 15" key="1">
    <citation type="submission" date="2019-02" db="EMBL/GenBank/DDBJ databases">
        <title>Pedobacter sp. RP-1-13 sp. nov., isolated from Arctic soil.</title>
        <authorList>
            <person name="Dahal R.H."/>
        </authorList>
    </citation>
    <scope>NUCLEOTIDE SEQUENCE [LARGE SCALE GENOMIC DNA]</scope>
    <source>
        <strain evidence="14 15">RP-1-13</strain>
    </source>
</reference>
<gene>
    <name evidence="14" type="ORF">EZ428_11580</name>
</gene>
<evidence type="ECO:0000256" key="3">
    <source>
        <dbReference type="ARBA" id="ARBA00005028"/>
    </source>
</evidence>
<evidence type="ECO:0000256" key="9">
    <source>
        <dbReference type="ARBA" id="ARBA00023235"/>
    </source>
</evidence>
<dbReference type="GO" id="GO:0006006">
    <property type="term" value="P:glucose metabolic process"/>
    <property type="evidence" value="ECO:0007669"/>
    <property type="project" value="TreeGrafter"/>
</dbReference>
<accession>A0A4R0MYG9</accession>
<comment type="cofactor">
    <cofactor evidence="2">
        <name>Ca(2+)</name>
        <dbReference type="ChEBI" id="CHEBI:29108"/>
    </cofactor>
</comment>
<comment type="caution">
    <text evidence="14">The sequence shown here is derived from an EMBL/GenBank/DDBJ whole genome shotgun (WGS) entry which is preliminary data.</text>
</comment>
<dbReference type="UniPathway" id="UPA00242"/>
<evidence type="ECO:0000256" key="8">
    <source>
        <dbReference type="ARBA" id="ARBA00022837"/>
    </source>
</evidence>
<dbReference type="OrthoDB" id="9779408at2"/>
<dbReference type="InterPro" id="IPR018052">
    <property type="entry name" value="Ald1_epimerase_CS"/>
</dbReference>
<dbReference type="PIRSF" id="PIRSF005096">
    <property type="entry name" value="GALM"/>
    <property type="match status" value="1"/>
</dbReference>
<dbReference type="GO" id="GO:0004034">
    <property type="term" value="F:aldose 1-epimerase activity"/>
    <property type="evidence" value="ECO:0007669"/>
    <property type="project" value="UniProtKB-EC"/>
</dbReference>
<dbReference type="PANTHER" id="PTHR10091:SF0">
    <property type="entry name" value="GALACTOSE MUTAROTASE"/>
    <property type="match status" value="1"/>
</dbReference>
<evidence type="ECO:0000313" key="15">
    <source>
        <dbReference type="Proteomes" id="UP000292884"/>
    </source>
</evidence>
<evidence type="ECO:0000256" key="11">
    <source>
        <dbReference type="PIRNR" id="PIRNR005096"/>
    </source>
</evidence>
<evidence type="ECO:0000313" key="14">
    <source>
        <dbReference type="EMBL" id="TCC92359.1"/>
    </source>
</evidence>
<keyword evidence="15" id="KW-1185">Reference proteome</keyword>
<dbReference type="EC" id="5.1.3.3" evidence="6 11"/>
<dbReference type="PANTHER" id="PTHR10091">
    <property type="entry name" value="ALDOSE-1-EPIMERASE"/>
    <property type="match status" value="1"/>
</dbReference>
<dbReference type="InterPro" id="IPR047215">
    <property type="entry name" value="Galactose_mutarotase-like"/>
</dbReference>
<evidence type="ECO:0000256" key="4">
    <source>
        <dbReference type="ARBA" id="ARBA00006206"/>
    </source>
</evidence>
<evidence type="ECO:0000256" key="12">
    <source>
        <dbReference type="PIRSR" id="PIRSR005096-1"/>
    </source>
</evidence>
<dbReference type="SUPFAM" id="SSF74650">
    <property type="entry name" value="Galactose mutarotase-like"/>
    <property type="match status" value="1"/>
</dbReference>
<dbReference type="GO" id="GO:0033499">
    <property type="term" value="P:galactose catabolic process via UDP-galactose, Leloir pathway"/>
    <property type="evidence" value="ECO:0007669"/>
    <property type="project" value="TreeGrafter"/>
</dbReference>
<feature type="binding site" evidence="13">
    <location>
        <begin position="177"/>
        <end position="179"/>
    </location>
    <ligand>
        <name>beta-D-galactose</name>
        <dbReference type="ChEBI" id="CHEBI:27667"/>
    </ligand>
</feature>
<comment type="pathway">
    <text evidence="3 11">Carbohydrate metabolism; hexose metabolism.</text>
</comment>
<name>A0A4R0MYG9_9SPHI</name>
<dbReference type="InterPro" id="IPR014718">
    <property type="entry name" value="GH-type_carb-bd"/>
</dbReference>
<sequence>MSITNIKENGLINRLDEVKLIKITNKQGMSISLTNYGATLVSVVTPDRNGLYADVVLGFSNVEDYLKDTNYLGATIGRFANRIANAKFMLDGKTFHLQTNDGAHSNHSGAYGFSHKIFHYHTDDKKVIFTLYSPEGEGGFPGDLHCSVTYELTDYGEVLITYQAQSNQKTIVSFTNHAYFNLSGKHSNIFDHCLTIPSEKMLEMDKDYLPTGKITPTSTNTFKGQQISEVVQQNGMEVSGLNNYYLLKEKTSSTLDLAAELLHPPSGRRLQVFTDSPGVLLYTGDFLASTSIGHQGRRYSAFNGICLECQHYPDAPNQEIAPKVTLEKGAIYQQQIIYKFDTLKP</sequence>
<keyword evidence="10 11" id="KW-0119">Carbohydrate metabolism</keyword>
<evidence type="ECO:0000256" key="10">
    <source>
        <dbReference type="ARBA" id="ARBA00023277"/>
    </source>
</evidence>
<feature type="active site" description="Proton acceptor" evidence="12">
    <location>
        <position position="308"/>
    </location>
</feature>
<feature type="binding site" evidence="13">
    <location>
        <begin position="81"/>
        <end position="82"/>
    </location>
    <ligand>
        <name>beta-D-galactose</name>
        <dbReference type="ChEBI" id="CHEBI:27667"/>
    </ligand>
</feature>
<keyword evidence="8" id="KW-0106">Calcium</keyword>
<dbReference type="RefSeq" id="WP_131553298.1">
    <property type="nucleotide sequence ID" value="NZ_SJSK01000002.1"/>
</dbReference>
<keyword evidence="9 11" id="KW-0413">Isomerase</keyword>
<dbReference type="NCBIfam" id="NF008277">
    <property type="entry name" value="PRK11055.1"/>
    <property type="match status" value="1"/>
</dbReference>
<proteinExistence type="inferred from homology"/>
<comment type="subunit">
    <text evidence="5">Monomer.</text>
</comment>
<comment type="catalytic activity">
    <reaction evidence="1 11">
        <text>alpha-D-glucose = beta-D-glucose</text>
        <dbReference type="Rhea" id="RHEA:10264"/>
        <dbReference type="ChEBI" id="CHEBI:15903"/>
        <dbReference type="ChEBI" id="CHEBI:17925"/>
        <dbReference type="EC" id="5.1.3.3"/>
    </reaction>
</comment>
<evidence type="ECO:0000256" key="6">
    <source>
        <dbReference type="ARBA" id="ARBA00013185"/>
    </source>
</evidence>
<evidence type="ECO:0000256" key="1">
    <source>
        <dbReference type="ARBA" id="ARBA00001614"/>
    </source>
</evidence>
<dbReference type="Gene3D" id="2.70.98.10">
    <property type="match status" value="1"/>
</dbReference>
<dbReference type="InterPro" id="IPR011013">
    <property type="entry name" value="Gal_mutarotase_sf_dom"/>
</dbReference>
<evidence type="ECO:0000256" key="7">
    <source>
        <dbReference type="ARBA" id="ARBA00014165"/>
    </source>
</evidence>
<dbReference type="PROSITE" id="PS00545">
    <property type="entry name" value="ALDOSE_1_EPIMERASE"/>
    <property type="match status" value="1"/>
</dbReference>